<comment type="caution">
    <text evidence="9">The sequence shown here is derived from an EMBL/GenBank/DDBJ whole genome shotgun (WGS) entry which is preliminary data.</text>
</comment>
<accession>A0A563DFU4</accession>
<dbReference type="OrthoDB" id="9765571at2"/>
<evidence type="ECO:0000256" key="8">
    <source>
        <dbReference type="SAM" id="SignalP"/>
    </source>
</evidence>
<evidence type="ECO:0000256" key="3">
    <source>
        <dbReference type="ARBA" id="ARBA00022452"/>
    </source>
</evidence>
<proteinExistence type="inferred from homology"/>
<dbReference type="PANTHER" id="PTHR35093">
    <property type="entry name" value="OUTER MEMBRANE PROTEIN NMB0088-RELATED"/>
    <property type="match status" value="1"/>
</dbReference>
<keyword evidence="7" id="KW-0998">Cell outer membrane</keyword>
<evidence type="ECO:0000313" key="10">
    <source>
        <dbReference type="Proteomes" id="UP000319499"/>
    </source>
</evidence>
<dbReference type="EMBL" id="SELH01000016">
    <property type="protein sequence ID" value="TWP28992.1"/>
    <property type="molecule type" value="Genomic_DNA"/>
</dbReference>
<evidence type="ECO:0000256" key="5">
    <source>
        <dbReference type="ARBA" id="ARBA00022729"/>
    </source>
</evidence>
<evidence type="ECO:0008006" key="11">
    <source>
        <dbReference type="Google" id="ProtNLM"/>
    </source>
</evidence>
<dbReference type="Gene3D" id="2.40.160.60">
    <property type="entry name" value="Outer membrane protein transport protein (OMPP1/FadL/TodX)"/>
    <property type="match status" value="1"/>
</dbReference>
<comment type="subcellular location">
    <subcellularLocation>
        <location evidence="1">Cell outer membrane</location>
        <topology evidence="1">Multi-pass membrane protein</topology>
    </subcellularLocation>
</comment>
<dbReference type="PANTHER" id="PTHR35093:SF8">
    <property type="entry name" value="OUTER MEMBRANE PROTEIN NMB0088-RELATED"/>
    <property type="match status" value="1"/>
</dbReference>
<dbReference type="AlphaFoldDB" id="A0A563DFU4"/>
<dbReference type="InterPro" id="IPR005017">
    <property type="entry name" value="OMPP1/FadL/TodX"/>
</dbReference>
<keyword evidence="5 8" id="KW-0732">Signal</keyword>
<organism evidence="9 10">
    <name type="scientific">Apibacter muscae</name>
    <dbReference type="NCBI Taxonomy" id="2509004"/>
    <lineage>
        <taxon>Bacteria</taxon>
        <taxon>Pseudomonadati</taxon>
        <taxon>Bacteroidota</taxon>
        <taxon>Flavobacteriia</taxon>
        <taxon>Flavobacteriales</taxon>
        <taxon>Weeksellaceae</taxon>
        <taxon>Apibacter</taxon>
    </lineage>
</organism>
<dbReference type="SUPFAM" id="SSF56935">
    <property type="entry name" value="Porins"/>
    <property type="match status" value="1"/>
</dbReference>
<gene>
    <name evidence="9" type="ORF">ETU09_03915</name>
</gene>
<protein>
    <recommendedName>
        <fullName evidence="11">Hemin receptor</fullName>
    </recommendedName>
</protein>
<reference evidence="9 10" key="1">
    <citation type="submission" date="2019-02" db="EMBL/GenBank/DDBJ databases">
        <title>Apibacter muscae sp. nov.: a novel member of the house fly microbiota.</title>
        <authorList>
            <person name="Park R."/>
        </authorList>
    </citation>
    <scope>NUCLEOTIDE SEQUENCE [LARGE SCALE GENOMIC DNA]</scope>
    <source>
        <strain evidence="9 10">AL1</strain>
    </source>
</reference>
<dbReference type="GO" id="GO:0009279">
    <property type="term" value="C:cell outer membrane"/>
    <property type="evidence" value="ECO:0007669"/>
    <property type="project" value="UniProtKB-SubCell"/>
</dbReference>
<keyword evidence="3" id="KW-1134">Transmembrane beta strand</keyword>
<evidence type="ECO:0000256" key="2">
    <source>
        <dbReference type="ARBA" id="ARBA00008163"/>
    </source>
</evidence>
<feature type="signal peptide" evidence="8">
    <location>
        <begin position="1"/>
        <end position="21"/>
    </location>
</feature>
<keyword evidence="10" id="KW-1185">Reference proteome</keyword>
<feature type="chain" id="PRO_5022221887" description="Hemin receptor" evidence="8">
    <location>
        <begin position="22"/>
        <end position="480"/>
    </location>
</feature>
<name>A0A563DFU4_9FLAO</name>
<evidence type="ECO:0000313" key="9">
    <source>
        <dbReference type="EMBL" id="TWP28992.1"/>
    </source>
</evidence>
<keyword evidence="4" id="KW-0812">Transmembrane</keyword>
<evidence type="ECO:0000256" key="6">
    <source>
        <dbReference type="ARBA" id="ARBA00023136"/>
    </source>
</evidence>
<sequence>MNKKKLICGLGLLAIFQIGKAQTTQFYPNDVSDLLNLYGDNSSSSGTARSIGMGGSMGALGGDISAVETNPAGLGIFRNSEASLTMSVSSHKNKASMGSASNSTTNTNFNIPGVGFVLALGQESQPLRVNLGVNYSYQRLDNDVYFGKNKNLSYLYPGANGEMQTYSMENYDIYTNGYKSKMKFSLGTNYMDRFYFGVGLDWQYLNVDRNSTYAQRSSVDGEYMPFNEQLTPYNQEANGFGLSVGVIGKVTPEIRLGIAYHSPVWWSNINDYRWIYNFDESNNVIGNYVYYDRNKNTTAGKLVLSGAYASNIINDDNSLAFNVDFLNYFNNNMNFGGGDIDYRLNNNFINLYTKNSQEYRAGLEYRYKELKLRAGYSYMTSPVKDKTIAGSFDLNSDPVYVKNYLAGAKNKFSLGVGYDMGPFFADFAYQYIKSDYYTSLSGDFFNPSQNTNVNFSLENPILGKVQNTQNNFVLTLGMRF</sequence>
<evidence type="ECO:0000256" key="4">
    <source>
        <dbReference type="ARBA" id="ARBA00022692"/>
    </source>
</evidence>
<comment type="similarity">
    <text evidence="2">Belongs to the OmpP1/FadL family.</text>
</comment>
<dbReference type="Proteomes" id="UP000319499">
    <property type="component" value="Unassembled WGS sequence"/>
</dbReference>
<dbReference type="GO" id="GO:0015483">
    <property type="term" value="F:long-chain fatty acid transporting porin activity"/>
    <property type="evidence" value="ECO:0007669"/>
    <property type="project" value="TreeGrafter"/>
</dbReference>
<evidence type="ECO:0000256" key="1">
    <source>
        <dbReference type="ARBA" id="ARBA00004571"/>
    </source>
</evidence>
<evidence type="ECO:0000256" key="7">
    <source>
        <dbReference type="ARBA" id="ARBA00023237"/>
    </source>
</evidence>
<keyword evidence="6" id="KW-0472">Membrane</keyword>
<dbReference type="RefSeq" id="WP_146261891.1">
    <property type="nucleotide sequence ID" value="NZ_SELG01000031.1"/>
</dbReference>